<protein>
    <recommendedName>
        <fullName evidence="2">VTT domain-containing protein</fullName>
    </recommendedName>
</protein>
<feature type="transmembrane region" description="Helical" evidence="1">
    <location>
        <begin position="265"/>
        <end position="287"/>
    </location>
</feature>
<sequence length="305" mass="34273">MQENQKYAVSHQKPAIMEVIDADYQIIGQDCVLFDEESPLVLANNHDTVNNNQINRRWFNLRSTWMIIVLGTVIAVSAVAVVKRFGPSFMKKEVIPVVRWLMETCSPLVLAAILFAGIALFPLLLLPTLQFKWIAGMTFGYGIGFLLIISAVAVAASLPYFIAYHLFLHKIENWLRNHPEKAAIVKLAGDGDWFHQFQAVALLRLSPFPYVVFNYVAVVTGVNYGPYLAGTLIGMVPEILVAIYSGKLFRTVAEAMEEHTHVSKFQMIFDGVGFCLSAVSTIAIGLYSKRRLKQLQEVEEQQHLR</sequence>
<dbReference type="Proteomes" id="UP000813463">
    <property type="component" value="Chromosome 2"/>
</dbReference>
<reference evidence="3" key="1">
    <citation type="journal article" date="2021" name="Nat. Commun.">
        <title>Genomic analyses provide insights into spinach domestication and the genetic basis of agronomic traits.</title>
        <authorList>
            <person name="Cai X."/>
            <person name="Sun X."/>
            <person name="Xu C."/>
            <person name="Sun H."/>
            <person name="Wang X."/>
            <person name="Ge C."/>
            <person name="Zhang Z."/>
            <person name="Wang Q."/>
            <person name="Fei Z."/>
            <person name="Jiao C."/>
            <person name="Wang Q."/>
        </authorList>
    </citation>
    <scope>NUCLEOTIDE SEQUENCE [LARGE SCALE GENOMIC DNA]</scope>
    <source>
        <strain evidence="3">cv. Varoflay</strain>
    </source>
</reference>
<accession>A0A9R0J082</accession>
<dbReference type="RefSeq" id="XP_021858927.1">
    <property type="nucleotide sequence ID" value="XM_022003235.2"/>
</dbReference>
<dbReference type="OrthoDB" id="202840at2759"/>
<proteinExistence type="predicted"/>
<dbReference type="PANTHER" id="PTHR46431">
    <property type="entry name" value="EXPRESSED PROTEIN"/>
    <property type="match status" value="1"/>
</dbReference>
<dbReference type="GeneID" id="110798094"/>
<organism evidence="3 4">
    <name type="scientific">Spinacia oleracea</name>
    <name type="common">Spinach</name>
    <dbReference type="NCBI Taxonomy" id="3562"/>
    <lineage>
        <taxon>Eukaryota</taxon>
        <taxon>Viridiplantae</taxon>
        <taxon>Streptophyta</taxon>
        <taxon>Embryophyta</taxon>
        <taxon>Tracheophyta</taxon>
        <taxon>Spermatophyta</taxon>
        <taxon>Magnoliopsida</taxon>
        <taxon>eudicotyledons</taxon>
        <taxon>Gunneridae</taxon>
        <taxon>Pentapetalae</taxon>
        <taxon>Caryophyllales</taxon>
        <taxon>Chenopodiaceae</taxon>
        <taxon>Chenopodioideae</taxon>
        <taxon>Anserineae</taxon>
        <taxon>Spinacia</taxon>
    </lineage>
</organism>
<keyword evidence="1" id="KW-0812">Transmembrane</keyword>
<name>A0A9R0J082_SPIOL</name>
<dbReference type="KEGG" id="soe:110798094"/>
<keyword evidence="1" id="KW-0472">Membrane</keyword>
<reference evidence="4" key="2">
    <citation type="submission" date="2025-08" db="UniProtKB">
        <authorList>
            <consortium name="RefSeq"/>
        </authorList>
    </citation>
    <scope>IDENTIFICATION</scope>
    <source>
        <tissue evidence="4">Leaf</tissue>
    </source>
</reference>
<keyword evidence="3" id="KW-1185">Reference proteome</keyword>
<feature type="transmembrane region" description="Helical" evidence="1">
    <location>
        <begin position="65"/>
        <end position="86"/>
    </location>
</feature>
<feature type="transmembrane region" description="Helical" evidence="1">
    <location>
        <begin position="224"/>
        <end position="245"/>
    </location>
</feature>
<gene>
    <name evidence="4" type="primary">LOC110798094</name>
</gene>
<evidence type="ECO:0000256" key="1">
    <source>
        <dbReference type="SAM" id="Phobius"/>
    </source>
</evidence>
<keyword evidence="1" id="KW-1133">Transmembrane helix</keyword>
<dbReference type="AlphaFoldDB" id="A0A9R0J082"/>
<dbReference type="InterPro" id="IPR032816">
    <property type="entry name" value="VTT_dom"/>
</dbReference>
<feature type="transmembrane region" description="Helical" evidence="1">
    <location>
        <begin position="138"/>
        <end position="162"/>
    </location>
</feature>
<dbReference type="Pfam" id="PF09335">
    <property type="entry name" value="VTT_dom"/>
    <property type="match status" value="1"/>
</dbReference>
<feature type="transmembrane region" description="Helical" evidence="1">
    <location>
        <begin position="197"/>
        <end position="217"/>
    </location>
</feature>
<dbReference type="PANTHER" id="PTHR46431:SF7">
    <property type="entry name" value="SNARE ASSOCIATED GOLGI PROTEIN FAMILY"/>
    <property type="match status" value="1"/>
</dbReference>
<feature type="transmembrane region" description="Helical" evidence="1">
    <location>
        <begin position="106"/>
        <end position="126"/>
    </location>
</feature>
<evidence type="ECO:0000259" key="2">
    <source>
        <dbReference type="Pfam" id="PF09335"/>
    </source>
</evidence>
<evidence type="ECO:0000313" key="4">
    <source>
        <dbReference type="RefSeq" id="XP_021858927.1"/>
    </source>
</evidence>
<evidence type="ECO:0000313" key="3">
    <source>
        <dbReference type="Proteomes" id="UP000813463"/>
    </source>
</evidence>
<feature type="domain" description="VTT" evidence="2">
    <location>
        <begin position="131"/>
        <end position="247"/>
    </location>
</feature>